<dbReference type="InterPro" id="IPR027417">
    <property type="entry name" value="P-loop_NTPase"/>
</dbReference>
<keyword evidence="3" id="KW-1185">Reference proteome</keyword>
<dbReference type="OrthoDB" id="5952536at2759"/>
<dbReference type="EMBL" id="JADNRY010000081">
    <property type="protein sequence ID" value="KAF9066811.1"/>
    <property type="molecule type" value="Genomic_DNA"/>
</dbReference>
<evidence type="ECO:0000313" key="2">
    <source>
        <dbReference type="EMBL" id="KAF9066811.1"/>
    </source>
</evidence>
<evidence type="ECO:0000256" key="1">
    <source>
        <dbReference type="SAM" id="MobiDB-lite"/>
    </source>
</evidence>
<dbReference type="Gene3D" id="3.40.50.300">
    <property type="entry name" value="P-loop containing nucleotide triphosphate hydrolases"/>
    <property type="match status" value="1"/>
</dbReference>
<gene>
    <name evidence="2" type="ORF">BDP27DRAFT_1185298</name>
</gene>
<comment type="caution">
    <text evidence="2">The sequence shown here is derived from an EMBL/GenBank/DDBJ whole genome shotgun (WGS) entry which is preliminary data.</text>
</comment>
<dbReference type="SUPFAM" id="SSF52540">
    <property type="entry name" value="P-loop containing nucleoside triphosphate hydrolases"/>
    <property type="match status" value="1"/>
</dbReference>
<feature type="region of interest" description="Disordered" evidence="1">
    <location>
        <begin position="130"/>
        <end position="150"/>
    </location>
</feature>
<reference evidence="2" key="1">
    <citation type="submission" date="2020-11" db="EMBL/GenBank/DDBJ databases">
        <authorList>
            <consortium name="DOE Joint Genome Institute"/>
            <person name="Ahrendt S."/>
            <person name="Riley R."/>
            <person name="Andreopoulos W."/>
            <person name="Labutti K."/>
            <person name="Pangilinan J."/>
            <person name="Ruiz-Duenas F.J."/>
            <person name="Barrasa J.M."/>
            <person name="Sanchez-Garcia M."/>
            <person name="Camarero S."/>
            <person name="Miyauchi S."/>
            <person name="Serrano A."/>
            <person name="Linde D."/>
            <person name="Babiker R."/>
            <person name="Drula E."/>
            <person name="Ayuso-Fernandez I."/>
            <person name="Pacheco R."/>
            <person name="Padilla G."/>
            <person name="Ferreira P."/>
            <person name="Barriuso J."/>
            <person name="Kellner H."/>
            <person name="Castanera R."/>
            <person name="Alfaro M."/>
            <person name="Ramirez L."/>
            <person name="Pisabarro A.G."/>
            <person name="Kuo A."/>
            <person name="Tritt A."/>
            <person name="Lipzen A."/>
            <person name="He G."/>
            <person name="Yan M."/>
            <person name="Ng V."/>
            <person name="Cullen D."/>
            <person name="Martin F."/>
            <person name="Rosso M.-N."/>
            <person name="Henrissat B."/>
            <person name="Hibbett D."/>
            <person name="Martinez A.T."/>
            <person name="Grigoriev I.V."/>
        </authorList>
    </citation>
    <scope>NUCLEOTIDE SEQUENCE</scope>
    <source>
        <strain evidence="2">AH 40177</strain>
    </source>
</reference>
<evidence type="ECO:0000313" key="3">
    <source>
        <dbReference type="Proteomes" id="UP000772434"/>
    </source>
</evidence>
<dbReference type="Proteomes" id="UP000772434">
    <property type="component" value="Unassembled WGS sequence"/>
</dbReference>
<feature type="compositionally biased region" description="Basic and acidic residues" evidence="1">
    <location>
        <begin position="130"/>
        <end position="140"/>
    </location>
</feature>
<dbReference type="AlphaFoldDB" id="A0A9P5U5B6"/>
<feature type="non-terminal residue" evidence="2">
    <location>
        <position position="183"/>
    </location>
</feature>
<sequence length="183" mass="20600">QPRVLLFFDSNSLALRVAKFLNAHAPPHLHNKGFSRHYYSTMSPEYLDITHESFNDPNGSCRILCATAGESVGIDHHDVRLTANIGVVDPSDGQQRGGRNDRLQLGGVHITLYEEWAQNVKLDEFENKDLPFASDPDRPRTFLKKGSNKRERAPRSGIEYIQCTCVRKFLAMYNGDTSSSCMS</sequence>
<organism evidence="2 3">
    <name type="scientific">Rhodocollybia butyracea</name>
    <dbReference type="NCBI Taxonomy" id="206335"/>
    <lineage>
        <taxon>Eukaryota</taxon>
        <taxon>Fungi</taxon>
        <taxon>Dikarya</taxon>
        <taxon>Basidiomycota</taxon>
        <taxon>Agaricomycotina</taxon>
        <taxon>Agaricomycetes</taxon>
        <taxon>Agaricomycetidae</taxon>
        <taxon>Agaricales</taxon>
        <taxon>Marasmiineae</taxon>
        <taxon>Omphalotaceae</taxon>
        <taxon>Rhodocollybia</taxon>
    </lineage>
</organism>
<accession>A0A9P5U5B6</accession>
<name>A0A9P5U5B6_9AGAR</name>
<feature type="non-terminal residue" evidence="2">
    <location>
        <position position="1"/>
    </location>
</feature>
<proteinExistence type="predicted"/>
<protein>
    <recommendedName>
        <fullName evidence="4">Helicase C-terminal domain-containing protein</fullName>
    </recommendedName>
</protein>
<evidence type="ECO:0008006" key="4">
    <source>
        <dbReference type="Google" id="ProtNLM"/>
    </source>
</evidence>